<dbReference type="EMBL" id="LAZR01046924">
    <property type="protein sequence ID" value="KKK95407.1"/>
    <property type="molecule type" value="Genomic_DNA"/>
</dbReference>
<sequence length="191" mass="21021">MELFHEGDLLVMPRGSDQKLPAEVIARFKNTTPANEKQEISEIPQWAKIALALHHVGGLTQEEAAKRFNKARGTLFSYNASPAGKKWKASLLEIAGDPKEVARLILRSSISGVAFQYLAAFEGAIEMGDYAEVGRMSRDLLDREDIIGKSKSKQAGSQPTINITLFGGTEPVVLEHEAEMLEIEAEIIEED</sequence>
<reference evidence="1" key="1">
    <citation type="journal article" date="2015" name="Nature">
        <title>Complex archaea that bridge the gap between prokaryotes and eukaryotes.</title>
        <authorList>
            <person name="Spang A."/>
            <person name="Saw J.H."/>
            <person name="Jorgensen S.L."/>
            <person name="Zaremba-Niedzwiedzka K."/>
            <person name="Martijn J."/>
            <person name="Lind A.E."/>
            <person name="van Eijk R."/>
            <person name="Schleper C."/>
            <person name="Guy L."/>
            <person name="Ettema T.J."/>
        </authorList>
    </citation>
    <scope>NUCLEOTIDE SEQUENCE</scope>
</reference>
<protein>
    <submittedName>
        <fullName evidence="1">Uncharacterized protein</fullName>
    </submittedName>
</protein>
<proteinExistence type="predicted"/>
<dbReference type="AlphaFoldDB" id="A0A0F8ZNH7"/>
<gene>
    <name evidence="1" type="ORF">LCGC14_2673110</name>
</gene>
<accession>A0A0F8ZNH7</accession>
<name>A0A0F8ZNH7_9ZZZZ</name>
<evidence type="ECO:0000313" key="1">
    <source>
        <dbReference type="EMBL" id="KKK95407.1"/>
    </source>
</evidence>
<comment type="caution">
    <text evidence="1">The sequence shown here is derived from an EMBL/GenBank/DDBJ whole genome shotgun (WGS) entry which is preliminary data.</text>
</comment>
<organism evidence="1">
    <name type="scientific">marine sediment metagenome</name>
    <dbReference type="NCBI Taxonomy" id="412755"/>
    <lineage>
        <taxon>unclassified sequences</taxon>
        <taxon>metagenomes</taxon>
        <taxon>ecological metagenomes</taxon>
    </lineage>
</organism>